<keyword evidence="4 12" id="KW-0808">Transferase</keyword>
<feature type="active site" evidence="12">
    <location>
        <position position="244"/>
    </location>
</feature>
<evidence type="ECO:0000256" key="3">
    <source>
        <dbReference type="ARBA" id="ARBA00022516"/>
    </source>
</evidence>
<dbReference type="PANTHER" id="PTHR21248">
    <property type="entry name" value="CARDIOLIPIN SYNTHASE"/>
    <property type="match status" value="1"/>
</dbReference>
<proteinExistence type="inferred from homology"/>
<comment type="similarity">
    <text evidence="12">Belongs to the phospholipase D family. Cardiolipin synthase subfamily.</text>
</comment>
<dbReference type="InterPro" id="IPR022924">
    <property type="entry name" value="Cardiolipin_synthase"/>
</dbReference>
<evidence type="ECO:0000256" key="2">
    <source>
        <dbReference type="ARBA" id="ARBA00022475"/>
    </source>
</evidence>
<dbReference type="Pfam" id="PF13091">
    <property type="entry name" value="PLDc_2"/>
    <property type="match status" value="2"/>
</dbReference>
<dbReference type="SMART" id="SM00155">
    <property type="entry name" value="PLDc"/>
    <property type="match status" value="2"/>
</dbReference>
<dbReference type="InterPro" id="IPR025202">
    <property type="entry name" value="PLD-like_dom"/>
</dbReference>
<feature type="transmembrane region" description="Helical" evidence="12">
    <location>
        <begin position="7"/>
        <end position="24"/>
    </location>
</feature>
<evidence type="ECO:0000256" key="1">
    <source>
        <dbReference type="ARBA" id="ARBA00004651"/>
    </source>
</evidence>
<keyword evidence="7 12" id="KW-1133">Transmembrane helix</keyword>
<evidence type="ECO:0000256" key="7">
    <source>
        <dbReference type="ARBA" id="ARBA00022989"/>
    </source>
</evidence>
<protein>
    <recommendedName>
        <fullName evidence="12 13">Cardiolipin synthase</fullName>
        <shortName evidence="12">CL synthase</shortName>
        <ecNumber evidence="12 13">2.7.8.-</ecNumber>
    </recommendedName>
</protein>
<keyword evidence="2 12" id="KW-1003">Cell membrane</keyword>
<keyword evidence="11 12" id="KW-1208">Phospholipid metabolism</keyword>
<dbReference type="PROSITE" id="PS50035">
    <property type="entry name" value="PLD"/>
    <property type="match status" value="2"/>
</dbReference>
<comment type="subcellular location">
    <subcellularLocation>
        <location evidence="1 12">Cell membrane</location>
        <topology evidence="1 12">Multi-pass membrane protein</topology>
    </subcellularLocation>
</comment>
<evidence type="ECO:0000259" key="14">
    <source>
        <dbReference type="PROSITE" id="PS50035"/>
    </source>
</evidence>
<feature type="active site" evidence="12">
    <location>
        <position position="251"/>
    </location>
</feature>
<dbReference type="HAMAP" id="MF_01916">
    <property type="entry name" value="Cardiolipin_synth_Cls"/>
    <property type="match status" value="1"/>
</dbReference>
<reference evidence="15 16" key="1">
    <citation type="submission" date="2015-11" db="EMBL/GenBank/DDBJ databases">
        <title>Bacillus caseinolyticus sp nov.</title>
        <authorList>
            <person name="Dastager S.G."/>
            <person name="Mawlankar R."/>
        </authorList>
    </citation>
    <scope>NUCLEOTIDE SEQUENCE [LARGE SCALE GENOMIC DNA]</scope>
    <source>
        <strain evidence="15 16">SGD-V-76</strain>
    </source>
</reference>
<gene>
    <name evidence="15" type="ORF">AS180_06620</name>
</gene>
<dbReference type="CDD" id="cd09112">
    <property type="entry name" value="PLDc_CLS_2"/>
    <property type="match status" value="1"/>
</dbReference>
<dbReference type="PANTHER" id="PTHR21248:SF20">
    <property type="entry name" value="CARDIOLIPIN SYNTHASE YWIE-RELATED"/>
    <property type="match status" value="1"/>
</dbReference>
<dbReference type="CDD" id="cd09110">
    <property type="entry name" value="PLDc_CLS_1"/>
    <property type="match status" value="1"/>
</dbReference>
<keyword evidence="10 12" id="KW-0594">Phospholipid biosynthesis</keyword>
<dbReference type="InterPro" id="IPR030874">
    <property type="entry name" value="Cardiolipin_synth_Firmi"/>
</dbReference>
<feature type="active site" evidence="12">
    <location>
        <position position="246"/>
    </location>
</feature>
<evidence type="ECO:0000256" key="9">
    <source>
        <dbReference type="ARBA" id="ARBA00023136"/>
    </source>
</evidence>
<evidence type="ECO:0000256" key="13">
    <source>
        <dbReference type="NCBIfam" id="TIGR04265"/>
    </source>
</evidence>
<evidence type="ECO:0000256" key="10">
    <source>
        <dbReference type="ARBA" id="ARBA00023209"/>
    </source>
</evidence>
<dbReference type="Proteomes" id="UP000053681">
    <property type="component" value="Unassembled WGS sequence"/>
</dbReference>
<evidence type="ECO:0000256" key="11">
    <source>
        <dbReference type="ARBA" id="ARBA00023264"/>
    </source>
</evidence>
<dbReference type="NCBIfam" id="TIGR04265">
    <property type="entry name" value="bac_cardiolipin"/>
    <property type="match status" value="1"/>
</dbReference>
<keyword evidence="9 12" id="KW-0472">Membrane</keyword>
<feature type="transmembrane region" description="Helical" evidence="12">
    <location>
        <begin position="61"/>
        <end position="79"/>
    </location>
</feature>
<evidence type="ECO:0000256" key="8">
    <source>
        <dbReference type="ARBA" id="ARBA00023098"/>
    </source>
</evidence>
<dbReference type="SUPFAM" id="SSF56024">
    <property type="entry name" value="Phospholipase D/nuclease"/>
    <property type="match status" value="2"/>
</dbReference>
<accession>A0A0V8JP01</accession>
<dbReference type="AlphaFoldDB" id="A0A0V8JP01"/>
<keyword evidence="8 12" id="KW-0443">Lipid metabolism</keyword>
<comment type="function">
    <text evidence="12">Catalyzes the reversible phosphatidyl group transfer from one phosphatidylglycerol molecule to another to form cardiolipin (CL) (diphosphatidylglycerol) and glycerol.</text>
</comment>
<organism evidence="15 16">
    <name type="scientific">Priestia veravalensis</name>
    <dbReference type="NCBI Taxonomy" id="1414648"/>
    <lineage>
        <taxon>Bacteria</taxon>
        <taxon>Bacillati</taxon>
        <taxon>Bacillota</taxon>
        <taxon>Bacilli</taxon>
        <taxon>Bacillales</taxon>
        <taxon>Bacillaceae</taxon>
        <taxon>Priestia</taxon>
    </lineage>
</organism>
<evidence type="ECO:0000256" key="4">
    <source>
        <dbReference type="ARBA" id="ARBA00022679"/>
    </source>
</evidence>
<evidence type="ECO:0000256" key="12">
    <source>
        <dbReference type="HAMAP-Rule" id="MF_01916"/>
    </source>
</evidence>
<dbReference type="InterPro" id="IPR027379">
    <property type="entry name" value="CLS_N"/>
</dbReference>
<evidence type="ECO:0000313" key="15">
    <source>
        <dbReference type="EMBL" id="KSU88652.1"/>
    </source>
</evidence>
<evidence type="ECO:0000313" key="16">
    <source>
        <dbReference type="Proteomes" id="UP000053681"/>
    </source>
</evidence>
<comment type="caution">
    <text evidence="15">The sequence shown here is derived from an EMBL/GenBank/DDBJ whole genome shotgun (WGS) entry which is preliminary data.</text>
</comment>
<keyword evidence="5 12" id="KW-0812">Transmembrane</keyword>
<dbReference type="FunFam" id="3.30.870.10:FF:000014">
    <property type="entry name" value="Cardiolipin synthase"/>
    <property type="match status" value="1"/>
</dbReference>
<feature type="domain" description="PLD phosphodiesterase" evidence="14">
    <location>
        <begin position="415"/>
        <end position="442"/>
    </location>
</feature>
<keyword evidence="3 12" id="KW-0444">Lipid biosynthesis</keyword>
<name>A0A0V8JP01_9BACI</name>
<dbReference type="GO" id="GO:0005886">
    <property type="term" value="C:plasma membrane"/>
    <property type="evidence" value="ECO:0007669"/>
    <property type="project" value="UniProtKB-SubCell"/>
</dbReference>
<dbReference type="GO" id="GO:0008808">
    <property type="term" value="F:cardiolipin synthase activity"/>
    <property type="evidence" value="ECO:0007669"/>
    <property type="project" value="UniProtKB-UniRule"/>
</dbReference>
<feature type="transmembrane region" description="Helical" evidence="12">
    <location>
        <begin position="30"/>
        <end position="49"/>
    </location>
</feature>
<sequence>MKKRRVDFIFLFIMLVSSYLFFFTDLSKEWKIALVTLYAVLIFISIYSLMLENRTPHSTLLWMYVLFFFPVVGYIFYLYSGQLYLKGYLFKSKRMNNRETLKRMTEKEKEAKIDLSSLSPHQRSFAEYSERVSFTKVNNGTKARVLKNGQETFSEITASLKNAKHFIHMEYYMIHSDKLGKEIMSLLIEKAKEGVEVRFTFDTVGSISLSGSDVKELRDSGVKVYAFSPIKSGFFNQKFNFRNHRKIIVIDGEVGFVGGLNIGMEYLGENKEIGFWRDTHLKLVGESVQTLHAVFLFDWEYVSGENLIIEERYTKTVSTSGDGFTQIIATGPDTHENMSEYYYAMIACATKSIWISTPYLVPNETIRTALRVAAKKGIDVRIMVPEINDGFLTQYATRSYFGELIRSGIEIYSYQKGFMHQKIVIIDDDFASVGTANMDMRSFHLNFEVNAFLMNSKAIQDLIKHFEEDMEDSELIKPVAFYKRGLIERSKESFARLFSGIL</sequence>
<feature type="active site" evidence="12">
    <location>
        <position position="420"/>
    </location>
</feature>
<dbReference type="Gene3D" id="3.30.870.10">
    <property type="entry name" value="Endonuclease Chain A"/>
    <property type="match status" value="2"/>
</dbReference>
<dbReference type="EMBL" id="LNQP01000017">
    <property type="protein sequence ID" value="KSU88652.1"/>
    <property type="molecule type" value="Genomic_DNA"/>
</dbReference>
<feature type="domain" description="PLD phosphodiesterase" evidence="14">
    <location>
        <begin position="239"/>
        <end position="266"/>
    </location>
</feature>
<feature type="active site" evidence="12">
    <location>
        <position position="427"/>
    </location>
</feature>
<dbReference type="EC" id="2.7.8.-" evidence="12 13"/>
<dbReference type="GO" id="GO:0032049">
    <property type="term" value="P:cardiolipin biosynthetic process"/>
    <property type="evidence" value="ECO:0007669"/>
    <property type="project" value="UniProtKB-UniRule"/>
</dbReference>
<evidence type="ECO:0000256" key="5">
    <source>
        <dbReference type="ARBA" id="ARBA00022692"/>
    </source>
</evidence>
<evidence type="ECO:0000256" key="6">
    <source>
        <dbReference type="ARBA" id="ARBA00022737"/>
    </source>
</evidence>
<keyword evidence="16" id="KW-1185">Reference proteome</keyword>
<feature type="active site" evidence="12">
    <location>
        <position position="422"/>
    </location>
</feature>
<dbReference type="Pfam" id="PF13396">
    <property type="entry name" value="PLDc_N"/>
    <property type="match status" value="1"/>
</dbReference>
<dbReference type="InterPro" id="IPR001736">
    <property type="entry name" value="PLipase_D/transphosphatidylase"/>
</dbReference>
<comment type="catalytic activity">
    <reaction evidence="12">
        <text>2 a 1,2-diacyl-sn-glycero-3-phospho-(1'-sn-glycerol) = a cardiolipin + glycerol</text>
        <dbReference type="Rhea" id="RHEA:31451"/>
        <dbReference type="ChEBI" id="CHEBI:17754"/>
        <dbReference type="ChEBI" id="CHEBI:62237"/>
        <dbReference type="ChEBI" id="CHEBI:64716"/>
    </reaction>
</comment>
<keyword evidence="6" id="KW-0677">Repeat</keyword>
<dbReference type="RefSeq" id="WP_061786236.1">
    <property type="nucleotide sequence ID" value="NZ_KQ758636.1"/>
</dbReference>